<gene>
    <name evidence="3" type="ORF">TSOC_001076</name>
</gene>
<reference evidence="3 4" key="1">
    <citation type="journal article" date="2017" name="Mol. Biol. Evol.">
        <title>The 4-celled Tetrabaena socialis nuclear genome reveals the essential components for genetic control of cell number at the origin of multicellularity in the volvocine lineage.</title>
        <authorList>
            <person name="Featherston J."/>
            <person name="Arakaki Y."/>
            <person name="Hanschen E.R."/>
            <person name="Ferris P.J."/>
            <person name="Michod R.E."/>
            <person name="Olson B.J.S.C."/>
            <person name="Nozaki H."/>
            <person name="Durand P.M."/>
        </authorList>
    </citation>
    <scope>NUCLEOTIDE SEQUENCE [LARGE SCALE GENOMIC DNA]</scope>
    <source>
        <strain evidence="3 4">NIES-571</strain>
    </source>
</reference>
<accession>A0A2J8AHQ5</accession>
<keyword evidence="4" id="KW-1185">Reference proteome</keyword>
<comment type="similarity">
    <text evidence="1">Belongs to the PspA/Vipp/IM30 family.</text>
</comment>
<evidence type="ECO:0000256" key="2">
    <source>
        <dbReference type="SAM" id="MobiDB-lite"/>
    </source>
</evidence>
<feature type="compositionally biased region" description="Low complexity" evidence="2">
    <location>
        <begin position="43"/>
        <end position="53"/>
    </location>
</feature>
<organism evidence="3 4">
    <name type="scientific">Tetrabaena socialis</name>
    <dbReference type="NCBI Taxonomy" id="47790"/>
    <lineage>
        <taxon>Eukaryota</taxon>
        <taxon>Viridiplantae</taxon>
        <taxon>Chlorophyta</taxon>
        <taxon>core chlorophytes</taxon>
        <taxon>Chlorophyceae</taxon>
        <taxon>CS clade</taxon>
        <taxon>Chlamydomonadales</taxon>
        <taxon>Tetrabaenaceae</taxon>
        <taxon>Tetrabaena</taxon>
    </lineage>
</organism>
<dbReference type="OrthoDB" id="434485at2759"/>
<dbReference type="PANTHER" id="PTHR31088">
    <property type="entry name" value="MEMBRANE-ASSOCIATED PROTEIN VIPP1, CHLOROPLASTIC"/>
    <property type="match status" value="1"/>
</dbReference>
<protein>
    <submittedName>
        <fullName evidence="3">Membrane-associated protein, chloroplastic</fullName>
    </submittedName>
</protein>
<dbReference type="PANTHER" id="PTHR31088:SF6">
    <property type="entry name" value="PHAGE SHOCK PROTEIN A"/>
    <property type="match status" value="1"/>
</dbReference>
<dbReference type="InterPro" id="IPR007157">
    <property type="entry name" value="PspA_VIPP1"/>
</dbReference>
<name>A0A2J8AHQ5_9CHLO</name>
<evidence type="ECO:0000313" key="4">
    <source>
        <dbReference type="Proteomes" id="UP000236333"/>
    </source>
</evidence>
<sequence length="291" mass="32366">MAMRAAAAPGRCRPMPQASTAAPGLARPHRATHVPRAPRLVTAAAAQQQQQQQHHQHHQQQHQWRLRGRLVPTAATAPSASATSATSVRHRQPLRRHLLLVSAAATTASRTLSAARPQQQLQQLRLRGGAAARPSRPRRSGVAVRVSANLFARIYRIVTAFFSGLVASVEDPEKLLERVSEEMQEDMIRMRQATAQVMASQRQLSTKQKSMQSSADQWLARAELAVRRGEDELAREALRRRKVLQEDAGPRGQLPSPTMASPSPLVGRPLRDVFDPLERELEELRRRATRD</sequence>
<dbReference type="AlphaFoldDB" id="A0A2J8AHQ5"/>
<feature type="region of interest" description="Disordered" evidence="2">
    <location>
        <begin position="244"/>
        <end position="272"/>
    </location>
</feature>
<feature type="region of interest" description="Disordered" evidence="2">
    <location>
        <begin position="1"/>
        <end position="65"/>
    </location>
</feature>
<feature type="compositionally biased region" description="Basic residues" evidence="2">
    <location>
        <begin position="54"/>
        <end position="65"/>
    </location>
</feature>
<evidence type="ECO:0000256" key="1">
    <source>
        <dbReference type="ARBA" id="ARBA00043985"/>
    </source>
</evidence>
<comment type="caution">
    <text evidence="3">The sequence shown here is derived from an EMBL/GenBank/DDBJ whole genome shotgun (WGS) entry which is preliminary data.</text>
</comment>
<dbReference type="Proteomes" id="UP000236333">
    <property type="component" value="Unassembled WGS sequence"/>
</dbReference>
<evidence type="ECO:0000313" key="3">
    <source>
        <dbReference type="EMBL" id="PNH12049.1"/>
    </source>
</evidence>
<proteinExistence type="inferred from homology"/>
<dbReference type="EMBL" id="PGGS01000016">
    <property type="protein sequence ID" value="PNH12049.1"/>
    <property type="molecule type" value="Genomic_DNA"/>
</dbReference>
<dbReference type="Pfam" id="PF04012">
    <property type="entry name" value="PspA_IM30"/>
    <property type="match status" value="1"/>
</dbReference>